<dbReference type="SMART" id="SM00674">
    <property type="entry name" value="CENPB"/>
    <property type="match status" value="1"/>
</dbReference>
<dbReference type="PROSITE" id="PS51253">
    <property type="entry name" value="HTH_CENPB"/>
    <property type="match status" value="1"/>
</dbReference>
<dbReference type="Proteomes" id="UP000019377">
    <property type="component" value="Unassembled WGS sequence"/>
</dbReference>
<sequence>MTSISPLGSARFNADGSFTSQETSFDSWSNAASGSFSRASSTSDDVYAGDLGSLGLPLSRATPKPKRKLRNIDRKMICDFSASHPTIKQDAIAAKFDIERSTVSKILKNKEKWLSVEPGSEAARISKHRAVKFPAVEDQLASWIAEFKTRGEGVRDSTIRQEALRIARELGLGEDQFKASGGWIEKFRERNHIPKLPIADATQSGLAESLGDLKRSPSIGGSQLFEVGPHLSIAAPSASIGQSPDDDPDSTVPQPFPPYAVMSQGYGKVLSSSHAAEGDEAESDRKRRRASEVTQEAEGATALPNGVVTTVAPSRVRKLKD</sequence>
<dbReference type="GO" id="GO:0003677">
    <property type="term" value="F:DNA binding"/>
    <property type="evidence" value="ECO:0007669"/>
    <property type="project" value="UniProtKB-KW"/>
</dbReference>
<dbReference type="InterPro" id="IPR009057">
    <property type="entry name" value="Homeodomain-like_sf"/>
</dbReference>
<reference evidence="5" key="1">
    <citation type="journal article" date="2013" name="Genome Announc.">
        <title>Draft genome sequence of Pseudozyma brasiliensis sp. nov. strain GHG001, a high producer of endo-1,4-xylanase isolated from an insect pest of sugarcane.</title>
        <authorList>
            <person name="Oliveira J.V.D.C."/>
            <person name="dos Santos R.A.C."/>
            <person name="Borges T.A."/>
            <person name="Riano-Pachon D.M."/>
            <person name="Goldman G.H."/>
        </authorList>
    </citation>
    <scope>NUCLEOTIDE SEQUENCE [LARGE SCALE GENOMIC DNA]</scope>
    <source>
        <strain evidence="5">GHG001</strain>
    </source>
</reference>
<keyword evidence="5" id="KW-1185">Reference proteome</keyword>
<dbReference type="SUPFAM" id="SSF46689">
    <property type="entry name" value="Homeodomain-like"/>
    <property type="match status" value="2"/>
</dbReference>
<evidence type="ECO:0000259" key="3">
    <source>
        <dbReference type="PROSITE" id="PS51253"/>
    </source>
</evidence>
<organism evidence="4 5">
    <name type="scientific">Kalmanozyma brasiliensis (strain GHG001)</name>
    <name type="common">Yeast</name>
    <name type="synonym">Pseudozyma brasiliensis</name>
    <dbReference type="NCBI Taxonomy" id="1365824"/>
    <lineage>
        <taxon>Eukaryota</taxon>
        <taxon>Fungi</taxon>
        <taxon>Dikarya</taxon>
        <taxon>Basidiomycota</taxon>
        <taxon>Ustilaginomycotina</taxon>
        <taxon>Ustilaginomycetes</taxon>
        <taxon>Ustilaginales</taxon>
        <taxon>Ustilaginaceae</taxon>
        <taxon>Kalmanozyma</taxon>
    </lineage>
</organism>
<feature type="compositionally biased region" description="Low complexity" evidence="2">
    <location>
        <begin position="29"/>
        <end position="43"/>
    </location>
</feature>
<evidence type="ECO:0000313" key="4">
    <source>
        <dbReference type="EMBL" id="EST10022.1"/>
    </source>
</evidence>
<dbReference type="EMBL" id="KI545851">
    <property type="protein sequence ID" value="EST10022.1"/>
    <property type="molecule type" value="Genomic_DNA"/>
</dbReference>
<keyword evidence="1" id="KW-0238">DNA-binding</keyword>
<dbReference type="InterPro" id="IPR006600">
    <property type="entry name" value="HTH_CenpB_DNA-bd_dom"/>
</dbReference>
<dbReference type="InterPro" id="IPR050863">
    <property type="entry name" value="CenT-Element_Derived"/>
</dbReference>
<accession>V5GVW9</accession>
<dbReference type="GO" id="GO:0005634">
    <property type="term" value="C:nucleus"/>
    <property type="evidence" value="ECO:0007669"/>
    <property type="project" value="TreeGrafter"/>
</dbReference>
<gene>
    <name evidence="4" type="ORF">PSEUBRA_SCAF1g00456</name>
</gene>
<evidence type="ECO:0000256" key="2">
    <source>
        <dbReference type="SAM" id="MobiDB-lite"/>
    </source>
</evidence>
<dbReference type="HOGENOM" id="CLU_866342_0_0_1"/>
<name>V5GVW9_KALBG</name>
<dbReference type="AlphaFoldDB" id="V5GVW9"/>
<feature type="region of interest" description="Disordered" evidence="2">
    <location>
        <begin position="235"/>
        <end position="321"/>
    </location>
</feature>
<dbReference type="Pfam" id="PF03221">
    <property type="entry name" value="HTH_Tnp_Tc5"/>
    <property type="match status" value="1"/>
</dbReference>
<feature type="region of interest" description="Disordered" evidence="2">
    <location>
        <begin position="1"/>
        <end position="44"/>
    </location>
</feature>
<protein>
    <recommendedName>
        <fullName evidence="3">HTH CENPB-type domain-containing protein</fullName>
    </recommendedName>
</protein>
<dbReference type="eggNOG" id="ENOG502S9XT">
    <property type="taxonomic scope" value="Eukaryota"/>
</dbReference>
<dbReference type="STRING" id="1365824.V5GVW9"/>
<dbReference type="PANTHER" id="PTHR19303">
    <property type="entry name" value="TRANSPOSON"/>
    <property type="match status" value="1"/>
</dbReference>
<feature type="compositionally biased region" description="Polar residues" evidence="2">
    <location>
        <begin position="16"/>
        <end position="28"/>
    </location>
</feature>
<dbReference type="Gene3D" id="1.10.10.60">
    <property type="entry name" value="Homeodomain-like"/>
    <property type="match status" value="2"/>
</dbReference>
<evidence type="ECO:0000313" key="5">
    <source>
        <dbReference type="Proteomes" id="UP000019377"/>
    </source>
</evidence>
<dbReference type="PANTHER" id="PTHR19303:SF70">
    <property type="entry name" value="HTH CENPB-TYPE DOMAIN-CONTAINING PROTEIN"/>
    <property type="match status" value="1"/>
</dbReference>
<feature type="domain" description="HTH CENPB-type" evidence="3">
    <location>
        <begin position="124"/>
        <end position="197"/>
    </location>
</feature>
<evidence type="ECO:0000256" key="1">
    <source>
        <dbReference type="ARBA" id="ARBA00023125"/>
    </source>
</evidence>
<proteinExistence type="predicted"/>